<keyword evidence="3 7" id="KW-0812">Transmembrane</keyword>
<dbReference type="Pfam" id="PF08449">
    <property type="entry name" value="UAA"/>
    <property type="match status" value="2"/>
</dbReference>
<feature type="transmembrane region" description="Helical" evidence="7">
    <location>
        <begin position="124"/>
        <end position="146"/>
    </location>
</feature>
<reference evidence="8" key="1">
    <citation type="submission" date="2023-10" db="EMBL/GenBank/DDBJ databases">
        <authorList>
            <person name="Chen Y."/>
            <person name="Shah S."/>
            <person name="Dougan E. K."/>
            <person name="Thang M."/>
            <person name="Chan C."/>
        </authorList>
    </citation>
    <scope>NUCLEOTIDE SEQUENCE [LARGE SCALE GENOMIC DNA]</scope>
</reference>
<keyword evidence="2" id="KW-0813">Transport</keyword>
<feature type="transmembrane region" description="Helical" evidence="7">
    <location>
        <begin position="452"/>
        <end position="475"/>
    </location>
</feature>
<evidence type="ECO:0000256" key="5">
    <source>
        <dbReference type="ARBA" id="ARBA00023136"/>
    </source>
</evidence>
<evidence type="ECO:0000256" key="4">
    <source>
        <dbReference type="ARBA" id="ARBA00022989"/>
    </source>
</evidence>
<feature type="transmembrane region" description="Helical" evidence="7">
    <location>
        <begin position="699"/>
        <end position="717"/>
    </location>
</feature>
<evidence type="ECO:0000256" key="1">
    <source>
        <dbReference type="ARBA" id="ARBA00004141"/>
    </source>
</evidence>
<feature type="transmembrane region" description="Helical" evidence="7">
    <location>
        <begin position="12"/>
        <end position="31"/>
    </location>
</feature>
<dbReference type="EMBL" id="CAUYUJ010020629">
    <property type="protein sequence ID" value="CAK0899597.1"/>
    <property type="molecule type" value="Genomic_DNA"/>
</dbReference>
<evidence type="ECO:0008006" key="10">
    <source>
        <dbReference type="Google" id="ProtNLM"/>
    </source>
</evidence>
<evidence type="ECO:0000256" key="7">
    <source>
        <dbReference type="SAM" id="Phobius"/>
    </source>
</evidence>
<feature type="compositionally biased region" description="Pro residues" evidence="6">
    <location>
        <begin position="52"/>
        <end position="63"/>
    </location>
</feature>
<dbReference type="PANTHER" id="PTHR10778">
    <property type="entry name" value="SOLUTE CARRIER FAMILY 35 MEMBER B"/>
    <property type="match status" value="1"/>
</dbReference>
<comment type="caution">
    <text evidence="8">The sequence shown here is derived from an EMBL/GenBank/DDBJ whole genome shotgun (WGS) entry which is preliminary data.</text>
</comment>
<keyword evidence="9" id="KW-1185">Reference proteome</keyword>
<name>A0ABN9XJ04_9DINO</name>
<dbReference type="Proteomes" id="UP001189429">
    <property type="component" value="Unassembled WGS sequence"/>
</dbReference>
<feature type="transmembrane region" description="Helical" evidence="7">
    <location>
        <begin position="422"/>
        <end position="440"/>
    </location>
</feature>
<feature type="transmembrane region" description="Helical" evidence="7">
    <location>
        <begin position="349"/>
        <end position="377"/>
    </location>
</feature>
<feature type="transmembrane region" description="Helical" evidence="7">
    <location>
        <begin position="273"/>
        <end position="299"/>
    </location>
</feature>
<evidence type="ECO:0000313" key="8">
    <source>
        <dbReference type="EMBL" id="CAK0899597.1"/>
    </source>
</evidence>
<gene>
    <name evidence="8" type="ORF">PCOR1329_LOCUS77069</name>
</gene>
<protein>
    <recommendedName>
        <fullName evidence="10">Adenosine 3'-phospho 5'-phosphosulfate transporter 1</fullName>
    </recommendedName>
</protein>
<feature type="transmembrane region" description="Helical" evidence="7">
    <location>
        <begin position="210"/>
        <end position="228"/>
    </location>
</feature>
<evidence type="ECO:0000256" key="3">
    <source>
        <dbReference type="ARBA" id="ARBA00022692"/>
    </source>
</evidence>
<feature type="transmembrane region" description="Helical" evidence="7">
    <location>
        <begin position="235"/>
        <end position="253"/>
    </location>
</feature>
<sequence>MVQHIALLNDIRFWCLMAVVIIVIAVAVIMMELQLKDEEDSAEESRPAQKQPQPPQEPQPAPAPGGGGPAEPAQEGAHPLRWVANLFFCVIGLNTAMLFWGVAQEYMMTSTYIGQDGKAERIPSALCLVMFNRMLTVSVTALIIALNPRYSFSFSGRSACGLPAISNLVASWCQYQSLAYVSFPIQTAAKSAKLLPVVVLGSLRGKRQTVLDYAEAVLIVFALVVFGFETEDNVSAMHARGFGVLLLCGLIVFDSMTPHLQDSLFKKNPELSMIQATFAMGCVSTLVSMVTLIVSGNGLRSMVFFFNHGEAALHALVLSLCSTLTQFLISYTIKNFGPVTFALISTTRQLISVCLSAVLFMHHITVLAWCAAAVVFGTVVGRAMRPRETDAGGLAEPSTRPSGSLPRSLVEKLAHRSKNYKLLVCTLGIHLPLMFYSVAQEFMYTHTFHGQIFRYPLVIIVFNRIGASLLAVLVLKLQGIQVLGPDMWVTVLPAAANLAATYCQYQALLFLRFPVQTLLKSAKVVPVMLCGRLLKNRTYSWLDYAEGVLITGLVCVFTWSFNAVKENVSPGDSILPGLLLMGGYLLADSVTSNAEDAIYQRVRLDPGQLLLGMQASAGVVGFVSLLASGQLPPALSFLLANRRAGFHMVVLLLAEAGGAYACTVTVRLFGPAVFTLLLMSHQLVSMIVSVALFGHKFDWLSCLCLSVVTLVILTSSLRRVGSERLKARQPESLLVK</sequence>
<feature type="transmembrane region" description="Helical" evidence="7">
    <location>
        <begin position="610"/>
        <end position="632"/>
    </location>
</feature>
<feature type="transmembrane region" description="Helical" evidence="7">
    <location>
        <begin position="311"/>
        <end position="329"/>
    </location>
</feature>
<dbReference type="InterPro" id="IPR013657">
    <property type="entry name" value="SCL35B1-4/HUT1"/>
</dbReference>
<evidence type="ECO:0000256" key="2">
    <source>
        <dbReference type="ARBA" id="ARBA00022448"/>
    </source>
</evidence>
<organism evidence="8 9">
    <name type="scientific">Prorocentrum cordatum</name>
    <dbReference type="NCBI Taxonomy" id="2364126"/>
    <lineage>
        <taxon>Eukaryota</taxon>
        <taxon>Sar</taxon>
        <taxon>Alveolata</taxon>
        <taxon>Dinophyceae</taxon>
        <taxon>Prorocentrales</taxon>
        <taxon>Prorocentraceae</taxon>
        <taxon>Prorocentrum</taxon>
    </lineage>
</organism>
<feature type="region of interest" description="Disordered" evidence="6">
    <location>
        <begin position="39"/>
        <end position="74"/>
    </location>
</feature>
<comment type="subcellular location">
    <subcellularLocation>
        <location evidence="1">Membrane</location>
        <topology evidence="1">Multi-pass membrane protein</topology>
    </subcellularLocation>
</comment>
<feature type="transmembrane region" description="Helical" evidence="7">
    <location>
        <begin position="82"/>
        <end position="103"/>
    </location>
</feature>
<accession>A0ABN9XJ04</accession>
<feature type="transmembrane region" description="Helical" evidence="7">
    <location>
        <begin position="541"/>
        <end position="561"/>
    </location>
</feature>
<feature type="transmembrane region" description="Helical" evidence="7">
    <location>
        <begin position="673"/>
        <end position="693"/>
    </location>
</feature>
<evidence type="ECO:0000313" key="9">
    <source>
        <dbReference type="Proteomes" id="UP001189429"/>
    </source>
</evidence>
<keyword evidence="5 7" id="KW-0472">Membrane</keyword>
<feature type="transmembrane region" description="Helical" evidence="7">
    <location>
        <begin position="644"/>
        <end position="666"/>
    </location>
</feature>
<evidence type="ECO:0000256" key="6">
    <source>
        <dbReference type="SAM" id="MobiDB-lite"/>
    </source>
</evidence>
<proteinExistence type="predicted"/>
<dbReference type="PANTHER" id="PTHR10778:SF13">
    <property type="entry name" value="ADENOSINE 3'-PHOSPHO 5'-PHOSPHOSULFATE TRANSPORTER 1"/>
    <property type="match status" value="1"/>
</dbReference>
<keyword evidence="4 7" id="KW-1133">Transmembrane helix</keyword>